<comment type="caution">
    <text evidence="1">The sequence shown here is derived from an EMBL/GenBank/DDBJ whole genome shotgun (WGS) entry which is preliminary data.</text>
</comment>
<evidence type="ECO:0000313" key="2">
    <source>
        <dbReference type="Proteomes" id="UP001611450"/>
    </source>
</evidence>
<proteinExistence type="predicted"/>
<evidence type="ECO:0000313" key="1">
    <source>
        <dbReference type="EMBL" id="MFI2320352.1"/>
    </source>
</evidence>
<keyword evidence="2" id="KW-1185">Reference proteome</keyword>
<gene>
    <name evidence="1" type="ORF">ACH47G_07670</name>
</gene>
<reference evidence="1 2" key="1">
    <citation type="submission" date="2024-10" db="EMBL/GenBank/DDBJ databases">
        <title>The Natural Products Discovery Center: Release of the First 8490 Sequenced Strains for Exploring Actinobacteria Biosynthetic Diversity.</title>
        <authorList>
            <person name="Kalkreuter E."/>
            <person name="Kautsar S.A."/>
            <person name="Yang D."/>
            <person name="Bader C.D."/>
            <person name="Teijaro C.N."/>
            <person name="Fluegel L."/>
            <person name="Davis C.M."/>
            <person name="Simpson J.R."/>
            <person name="Lauterbach L."/>
            <person name="Steele A.D."/>
            <person name="Gui C."/>
            <person name="Meng S."/>
            <person name="Li G."/>
            <person name="Viehrig K."/>
            <person name="Ye F."/>
            <person name="Su P."/>
            <person name="Kiefer A.F."/>
            <person name="Nichols A."/>
            <person name="Cepeda A.J."/>
            <person name="Yan W."/>
            <person name="Fan B."/>
            <person name="Jiang Y."/>
            <person name="Adhikari A."/>
            <person name="Zheng C.-J."/>
            <person name="Schuster L."/>
            <person name="Cowan T.M."/>
            <person name="Smanski M.J."/>
            <person name="Chevrette M.G."/>
            <person name="De Carvalho L.P.S."/>
            <person name="Shen B."/>
        </authorList>
    </citation>
    <scope>NUCLEOTIDE SEQUENCE [LARGE SCALE GENOMIC DNA]</scope>
    <source>
        <strain evidence="1 2">NPDC019626</strain>
    </source>
</reference>
<sequence>MVGGITMPDRLGQCVRDDMLFRGQAIGPVVAHIRSRRWTFLCRPDLPDDVRLFAALFRIDVSIVPFGSEIALPSPADASNAFLRWVVAPRDTFRPSGMVIVNCVLARAGGNGAP</sequence>
<dbReference type="Proteomes" id="UP001611450">
    <property type="component" value="Unassembled WGS sequence"/>
</dbReference>
<dbReference type="EMBL" id="JBIRXV010000001">
    <property type="protein sequence ID" value="MFI2320352.1"/>
    <property type="molecule type" value="Genomic_DNA"/>
</dbReference>
<organism evidence="1 2">
    <name type="scientific">Nocardia beijingensis</name>
    <dbReference type="NCBI Taxonomy" id="95162"/>
    <lineage>
        <taxon>Bacteria</taxon>
        <taxon>Bacillati</taxon>
        <taxon>Actinomycetota</taxon>
        <taxon>Actinomycetes</taxon>
        <taxon>Mycobacteriales</taxon>
        <taxon>Nocardiaceae</taxon>
        <taxon>Nocardia</taxon>
    </lineage>
</organism>
<accession>A0ABW7WCB2</accession>
<name>A0ABW7WCB2_9NOCA</name>
<protein>
    <submittedName>
        <fullName evidence="1">Uncharacterized protein</fullName>
    </submittedName>
</protein>
<dbReference type="RefSeq" id="WP_396945189.1">
    <property type="nucleotide sequence ID" value="NZ_JBIRXV010000001.1"/>
</dbReference>